<dbReference type="Proteomes" id="UP000636505">
    <property type="component" value="Unassembled WGS sequence"/>
</dbReference>
<organism evidence="4 5">
    <name type="scientific">Vasconcelosia minhoensis LEGE 07310</name>
    <dbReference type="NCBI Taxonomy" id="915328"/>
    <lineage>
        <taxon>Bacteria</taxon>
        <taxon>Bacillati</taxon>
        <taxon>Cyanobacteriota</taxon>
        <taxon>Cyanophyceae</taxon>
        <taxon>Nodosilineales</taxon>
        <taxon>Cymatolegaceae</taxon>
        <taxon>Vasconcelosia</taxon>
        <taxon>Vasconcelosia minhoensis</taxon>
    </lineage>
</organism>
<dbReference type="GO" id="GO:0016829">
    <property type="term" value="F:lyase activity"/>
    <property type="evidence" value="ECO:0007669"/>
    <property type="project" value="UniProtKB-KW"/>
</dbReference>
<comment type="function">
    <text evidence="3">Covalently attaches a chromophore to Cys residue(s) of phycobiliproteins.</text>
</comment>
<keyword evidence="5" id="KW-1185">Reference proteome</keyword>
<proteinExistence type="inferred from homology"/>
<evidence type="ECO:0000313" key="5">
    <source>
        <dbReference type="Proteomes" id="UP000636505"/>
    </source>
</evidence>
<evidence type="ECO:0000256" key="1">
    <source>
        <dbReference type="ARBA" id="ARBA00010681"/>
    </source>
</evidence>
<gene>
    <name evidence="3" type="primary">cpcS</name>
    <name evidence="4" type="ORF">IQ241_12925</name>
</gene>
<dbReference type="EMBL" id="JADEXG010000027">
    <property type="protein sequence ID" value="MBE9078184.1"/>
    <property type="molecule type" value="Genomic_DNA"/>
</dbReference>
<name>A0A8J7DRB8_9CYAN</name>
<keyword evidence="2 3" id="KW-0456">Lyase</keyword>
<evidence type="ECO:0000256" key="2">
    <source>
        <dbReference type="ARBA" id="ARBA00023239"/>
    </source>
</evidence>
<dbReference type="HAMAP" id="MF_01459">
    <property type="entry name" value="Chrphore_lyase_CpxS"/>
    <property type="match status" value="1"/>
</dbReference>
<reference evidence="4" key="1">
    <citation type="submission" date="2020-10" db="EMBL/GenBank/DDBJ databases">
        <authorList>
            <person name="Castelo-Branco R."/>
            <person name="Eusebio N."/>
            <person name="Adriana R."/>
            <person name="Vieira A."/>
            <person name="Brugerolle De Fraissinette N."/>
            <person name="Rezende De Castro R."/>
            <person name="Schneider M.P."/>
            <person name="Vasconcelos V."/>
            <person name="Leao P.N."/>
        </authorList>
    </citation>
    <scope>NUCLEOTIDE SEQUENCE</scope>
    <source>
        <strain evidence="4">LEGE 07310</strain>
    </source>
</reference>
<dbReference type="CDD" id="cd16339">
    <property type="entry name" value="CpcS"/>
    <property type="match status" value="1"/>
</dbReference>
<evidence type="ECO:0000256" key="3">
    <source>
        <dbReference type="HAMAP-Rule" id="MF_01459"/>
    </source>
</evidence>
<dbReference type="AlphaFoldDB" id="A0A8J7DRB8"/>
<dbReference type="Gene3D" id="2.40.128.20">
    <property type="match status" value="1"/>
</dbReference>
<evidence type="ECO:0000313" key="4">
    <source>
        <dbReference type="EMBL" id="MBE9078184.1"/>
    </source>
</evidence>
<accession>A0A8J7DRB8</accession>
<dbReference type="Pfam" id="PF09367">
    <property type="entry name" value="CpeS"/>
    <property type="match status" value="1"/>
</dbReference>
<dbReference type="InterPro" id="IPR018536">
    <property type="entry name" value="CpcS/CpeS"/>
</dbReference>
<dbReference type="InterPro" id="IPR012674">
    <property type="entry name" value="Calycin"/>
</dbReference>
<comment type="caution">
    <text evidence="4">The sequence shown here is derived from an EMBL/GenBank/DDBJ whole genome shotgun (WGS) entry which is preliminary data.</text>
</comment>
<dbReference type="RefSeq" id="WP_193907749.1">
    <property type="nucleotide sequence ID" value="NZ_JADEXG010000027.1"/>
</dbReference>
<sequence>MEIVNFFEKLAGKWFSQRTTHDIASKQSQAGKSDLQIDFLPADSADVQQLCQAAAAAAPALCGLRLSQSSTIEGDPKTLTGTTLMVPLSPAADGSGSILYGTPSSSSMRQYRLEDGVLTILAEDDQARSEERLWFVNDNVRMRTQVLERPDGLRLTSFCSEIRLGAKPPASSATG</sequence>
<protein>
    <recommendedName>
        <fullName evidence="3">Chromophore lyase CpcS/CpeS</fullName>
        <ecNumber evidence="3">4.-.-.-</ecNumber>
    </recommendedName>
</protein>
<dbReference type="EC" id="4.-.-.-" evidence="3"/>
<dbReference type="GO" id="GO:0017006">
    <property type="term" value="P:protein-tetrapyrrole linkage"/>
    <property type="evidence" value="ECO:0007669"/>
    <property type="project" value="UniProtKB-UniRule"/>
</dbReference>
<comment type="similarity">
    <text evidence="1 3">Belongs to the CpcS/CpeS biliprotein lyase family.</text>
</comment>